<keyword evidence="5" id="KW-1185">Reference proteome</keyword>
<dbReference type="Pfam" id="PF01757">
    <property type="entry name" value="Acyl_transf_3"/>
    <property type="match status" value="1"/>
</dbReference>
<dbReference type="GO" id="GO:0009103">
    <property type="term" value="P:lipopolysaccharide biosynthetic process"/>
    <property type="evidence" value="ECO:0007669"/>
    <property type="project" value="TreeGrafter"/>
</dbReference>
<feature type="transmembrane region" description="Helical" evidence="1">
    <location>
        <begin position="203"/>
        <end position="223"/>
    </location>
</feature>
<feature type="transmembrane region" description="Helical" evidence="1">
    <location>
        <begin position="12"/>
        <end position="30"/>
    </location>
</feature>
<protein>
    <submittedName>
        <fullName evidence="4">Acyltransferase</fullName>
    </submittedName>
</protein>
<organism evidence="4 5">
    <name type="scientific">Microvenator marinus</name>
    <dbReference type="NCBI Taxonomy" id="2600177"/>
    <lineage>
        <taxon>Bacteria</taxon>
        <taxon>Deltaproteobacteria</taxon>
        <taxon>Bradymonadales</taxon>
        <taxon>Microvenatoraceae</taxon>
        <taxon>Microvenator</taxon>
    </lineage>
</organism>
<dbReference type="Pfam" id="PF19040">
    <property type="entry name" value="SGNH"/>
    <property type="match status" value="1"/>
</dbReference>
<dbReference type="Proteomes" id="UP000321595">
    <property type="component" value="Chromosome"/>
</dbReference>
<dbReference type="PANTHER" id="PTHR23028:SF53">
    <property type="entry name" value="ACYL_TRANSF_3 DOMAIN-CONTAINING PROTEIN"/>
    <property type="match status" value="1"/>
</dbReference>
<name>A0A5B8XT07_9DELT</name>
<dbReference type="EMBL" id="CP042467">
    <property type="protein sequence ID" value="QED28694.1"/>
    <property type="molecule type" value="Genomic_DNA"/>
</dbReference>
<keyword evidence="1" id="KW-0472">Membrane</keyword>
<evidence type="ECO:0000259" key="2">
    <source>
        <dbReference type="Pfam" id="PF01757"/>
    </source>
</evidence>
<dbReference type="RefSeq" id="WP_146961348.1">
    <property type="nucleotide sequence ID" value="NZ_CP042467.1"/>
</dbReference>
<evidence type="ECO:0000259" key="3">
    <source>
        <dbReference type="Pfam" id="PF19040"/>
    </source>
</evidence>
<dbReference type="InterPro" id="IPR050879">
    <property type="entry name" value="Acyltransferase_3"/>
</dbReference>
<feature type="domain" description="Acyltransferase 3" evidence="2">
    <location>
        <begin position="12"/>
        <end position="343"/>
    </location>
</feature>
<dbReference type="InterPro" id="IPR002656">
    <property type="entry name" value="Acyl_transf_3_dom"/>
</dbReference>
<keyword evidence="1" id="KW-0812">Transmembrane</keyword>
<dbReference type="PANTHER" id="PTHR23028">
    <property type="entry name" value="ACETYLTRANSFERASE"/>
    <property type="match status" value="1"/>
</dbReference>
<feature type="transmembrane region" description="Helical" evidence="1">
    <location>
        <begin position="148"/>
        <end position="164"/>
    </location>
</feature>
<evidence type="ECO:0000256" key="1">
    <source>
        <dbReference type="SAM" id="Phobius"/>
    </source>
</evidence>
<keyword evidence="4" id="KW-0012">Acyltransferase</keyword>
<feature type="transmembrane region" description="Helical" evidence="1">
    <location>
        <begin position="328"/>
        <end position="347"/>
    </location>
</feature>
<keyword evidence="1" id="KW-1133">Transmembrane helix</keyword>
<evidence type="ECO:0000313" key="4">
    <source>
        <dbReference type="EMBL" id="QED28694.1"/>
    </source>
</evidence>
<reference evidence="4 5" key="1">
    <citation type="submission" date="2019-08" db="EMBL/GenBank/DDBJ databases">
        <authorList>
            <person name="Liang Q."/>
        </authorList>
    </citation>
    <scope>NUCLEOTIDE SEQUENCE [LARGE SCALE GENOMIC DNA]</scope>
    <source>
        <strain evidence="4 5">V1718</strain>
    </source>
</reference>
<feature type="transmembrane region" description="Helical" evidence="1">
    <location>
        <begin position="260"/>
        <end position="282"/>
    </location>
</feature>
<feature type="transmembrane region" description="Helical" evidence="1">
    <location>
        <begin position="303"/>
        <end position="322"/>
    </location>
</feature>
<dbReference type="GO" id="GO:0016020">
    <property type="term" value="C:membrane"/>
    <property type="evidence" value="ECO:0007669"/>
    <property type="project" value="TreeGrafter"/>
</dbReference>
<feature type="transmembrane region" description="Helical" evidence="1">
    <location>
        <begin position="77"/>
        <end position="97"/>
    </location>
</feature>
<feature type="transmembrane region" description="Helical" evidence="1">
    <location>
        <begin position="235"/>
        <end position="254"/>
    </location>
</feature>
<sequence>MDKSFPFHFRADVQGMRGIAVLIVVLYHMGLPFPGGFVGVDVFFVISGFVITGGILKSLHTPEGFSLSEFFRRRVRRLLPALSLVLSVCTLLGILLGPEVSQKVSGRTAVAAVFLNANHYLYRAGGYFQPAVEENFFLHTWSLSVEEQFYLAFPFLLLLGWNLFDRMIGVGQVLAGLVVISFGLCILVAFYPFETVNGQVLSFYSSLTRAWQFGVGSLIAWNLPRLSRSSAIKLNQMLVPLGWLGLLLIFWLSLSGIPEFQYPGYLAILPTAGSALMLVGGIKSPLGVYRFLTWRPLQRLGDLSYSFYLWHWPLIVFAHASFPNSDWAVIALGMCSLLLAWATERYFEGPIRRNSTIQLKWLLPIAVIVPVSCWAIQATIPPTSSDIDQLREMRREYSAIGCDSTIPYKAESKTCRWGDEGRFKLVLLGDSNARQHIPALKSIASTRGVELQVATSSACPFVLNVLPIADGIPKEACRTWVTESINEVLKQRPDVLIVSSAIDGYVSASNWKFVDSGGKVVDLHDAVSQTSKEIEASGVRLVYIAPIPKLYDRDGRATTRFGSRCSWFSFQLFPEVCAPEWSASDPEYLQFDASIYKGPDTNPKIIDLQHTLCKEGKCKSHDGTNWIYHDGGHLSVYGSLFTEGELESQLEAILREEI</sequence>
<dbReference type="GO" id="GO:0016747">
    <property type="term" value="F:acyltransferase activity, transferring groups other than amino-acyl groups"/>
    <property type="evidence" value="ECO:0007669"/>
    <property type="project" value="InterPro"/>
</dbReference>
<proteinExistence type="predicted"/>
<dbReference type="InterPro" id="IPR043968">
    <property type="entry name" value="SGNH"/>
</dbReference>
<feature type="domain" description="SGNH" evidence="3">
    <location>
        <begin position="411"/>
        <end position="642"/>
    </location>
</feature>
<dbReference type="KEGG" id="bbae:FRD01_15915"/>
<gene>
    <name evidence="4" type="ORF">FRD01_15915</name>
</gene>
<accession>A0A5B8XT07</accession>
<feature type="transmembrane region" description="Helical" evidence="1">
    <location>
        <begin position="359"/>
        <end position="380"/>
    </location>
</feature>
<dbReference type="OrthoDB" id="5501619at2"/>
<keyword evidence="4" id="KW-0808">Transferase</keyword>
<dbReference type="AlphaFoldDB" id="A0A5B8XT07"/>
<feature type="transmembrane region" description="Helical" evidence="1">
    <location>
        <begin position="173"/>
        <end position="191"/>
    </location>
</feature>
<feature type="transmembrane region" description="Helical" evidence="1">
    <location>
        <begin position="36"/>
        <end position="56"/>
    </location>
</feature>
<evidence type="ECO:0000313" key="5">
    <source>
        <dbReference type="Proteomes" id="UP000321595"/>
    </source>
</evidence>